<dbReference type="SUPFAM" id="SSF52058">
    <property type="entry name" value="L domain-like"/>
    <property type="match status" value="1"/>
</dbReference>
<keyword evidence="7" id="KW-1185">Reference proteome</keyword>
<dbReference type="PANTHER" id="PTHR45974:SF242">
    <property type="entry name" value="LEUCINE-RICH REPEAT PROTEIN KINASE FAMILY PROTEIN"/>
    <property type="match status" value="1"/>
</dbReference>
<evidence type="ECO:0000256" key="5">
    <source>
        <dbReference type="ARBA" id="ARBA00023180"/>
    </source>
</evidence>
<dbReference type="PANTHER" id="PTHR45974">
    <property type="entry name" value="RECEPTOR-LIKE PROTEIN 55"/>
    <property type="match status" value="1"/>
</dbReference>
<comment type="subcellular location">
    <subcellularLocation>
        <location evidence="1">Membrane</location>
    </subcellularLocation>
</comment>
<keyword evidence="4" id="KW-0472">Membrane</keyword>
<dbReference type="Proteomes" id="UP000734854">
    <property type="component" value="Unassembled WGS sequence"/>
</dbReference>
<dbReference type="Gene3D" id="3.80.10.10">
    <property type="entry name" value="Ribonuclease Inhibitor"/>
    <property type="match status" value="1"/>
</dbReference>
<dbReference type="InterPro" id="IPR001611">
    <property type="entry name" value="Leu-rich_rpt"/>
</dbReference>
<evidence type="ECO:0000313" key="7">
    <source>
        <dbReference type="Proteomes" id="UP000734854"/>
    </source>
</evidence>
<dbReference type="Pfam" id="PF00560">
    <property type="entry name" value="LRR_1"/>
    <property type="match status" value="2"/>
</dbReference>
<proteinExistence type="predicted"/>
<evidence type="ECO:0000256" key="4">
    <source>
        <dbReference type="ARBA" id="ARBA00023136"/>
    </source>
</evidence>
<evidence type="ECO:0000256" key="1">
    <source>
        <dbReference type="ARBA" id="ARBA00004370"/>
    </source>
</evidence>
<dbReference type="EMBL" id="JACMSC010000014">
    <property type="protein sequence ID" value="KAG6489542.1"/>
    <property type="molecule type" value="Genomic_DNA"/>
</dbReference>
<evidence type="ECO:0000256" key="2">
    <source>
        <dbReference type="ARBA" id="ARBA00022729"/>
    </source>
</evidence>
<reference evidence="6 7" key="1">
    <citation type="submission" date="2020-08" db="EMBL/GenBank/DDBJ databases">
        <title>Plant Genome Project.</title>
        <authorList>
            <person name="Zhang R.-G."/>
        </authorList>
    </citation>
    <scope>NUCLEOTIDE SEQUENCE [LARGE SCALE GENOMIC DNA]</scope>
    <source>
        <tissue evidence="6">Rhizome</tissue>
    </source>
</reference>
<keyword evidence="3" id="KW-0677">Repeat</keyword>
<keyword evidence="5" id="KW-0325">Glycoprotein</keyword>
<evidence type="ECO:0000256" key="3">
    <source>
        <dbReference type="ARBA" id="ARBA00022737"/>
    </source>
</evidence>
<organism evidence="6 7">
    <name type="scientific">Zingiber officinale</name>
    <name type="common">Ginger</name>
    <name type="synonym">Amomum zingiber</name>
    <dbReference type="NCBI Taxonomy" id="94328"/>
    <lineage>
        <taxon>Eukaryota</taxon>
        <taxon>Viridiplantae</taxon>
        <taxon>Streptophyta</taxon>
        <taxon>Embryophyta</taxon>
        <taxon>Tracheophyta</taxon>
        <taxon>Spermatophyta</taxon>
        <taxon>Magnoliopsida</taxon>
        <taxon>Liliopsida</taxon>
        <taxon>Zingiberales</taxon>
        <taxon>Zingiberaceae</taxon>
        <taxon>Zingiber</taxon>
    </lineage>
</organism>
<dbReference type="AlphaFoldDB" id="A0A8J5KRK4"/>
<dbReference type="InterPro" id="IPR032675">
    <property type="entry name" value="LRR_dom_sf"/>
</dbReference>
<dbReference type="GO" id="GO:0016020">
    <property type="term" value="C:membrane"/>
    <property type="evidence" value="ECO:0007669"/>
    <property type="project" value="UniProtKB-SubCell"/>
</dbReference>
<gene>
    <name evidence="6" type="ORF">ZIOFF_050816</name>
</gene>
<evidence type="ECO:0000313" key="6">
    <source>
        <dbReference type="EMBL" id="KAG6489542.1"/>
    </source>
</evidence>
<name>A0A8J5KRK4_ZINOF</name>
<protein>
    <submittedName>
        <fullName evidence="6">Uncharacterized protein</fullName>
    </submittedName>
</protein>
<accession>A0A8J5KRK4</accession>
<keyword evidence="2" id="KW-0732">Signal</keyword>
<comment type="caution">
    <text evidence="6">The sequence shown here is derived from an EMBL/GenBank/DDBJ whole genome shotgun (WGS) entry which is preliminary data.</text>
</comment>
<sequence>MMKYVLIRHLNKNHLSGPIPLSLFSSSMNVKHILLDSNNLSTVIPESIGLLQKLEVLRLDRNNLIGLVPKSINNLTRLKSAVTDFWNH</sequence>